<accession>A0A382YD03</accession>
<proteinExistence type="predicted"/>
<gene>
    <name evidence="1" type="ORF">METZ01_LOCUS433968</name>
</gene>
<feature type="non-terminal residue" evidence="1">
    <location>
        <position position="33"/>
    </location>
</feature>
<dbReference type="EMBL" id="UINC01174804">
    <property type="protein sequence ID" value="SVD81114.1"/>
    <property type="molecule type" value="Genomic_DNA"/>
</dbReference>
<organism evidence="1">
    <name type="scientific">marine metagenome</name>
    <dbReference type="NCBI Taxonomy" id="408172"/>
    <lineage>
        <taxon>unclassified sequences</taxon>
        <taxon>metagenomes</taxon>
        <taxon>ecological metagenomes</taxon>
    </lineage>
</organism>
<name>A0A382YD03_9ZZZZ</name>
<sequence length="33" mass="3448">VVVNSLVGGDPLITANTREMLLPLAFAFSAAFL</sequence>
<evidence type="ECO:0000313" key="1">
    <source>
        <dbReference type="EMBL" id="SVD81114.1"/>
    </source>
</evidence>
<protein>
    <submittedName>
        <fullName evidence="1">Uncharacterized protein</fullName>
    </submittedName>
</protein>
<dbReference type="AlphaFoldDB" id="A0A382YD03"/>
<reference evidence="1" key="1">
    <citation type="submission" date="2018-05" db="EMBL/GenBank/DDBJ databases">
        <authorList>
            <person name="Lanie J.A."/>
            <person name="Ng W.-L."/>
            <person name="Kazmierczak K.M."/>
            <person name="Andrzejewski T.M."/>
            <person name="Davidsen T.M."/>
            <person name="Wayne K.J."/>
            <person name="Tettelin H."/>
            <person name="Glass J.I."/>
            <person name="Rusch D."/>
            <person name="Podicherti R."/>
            <person name="Tsui H.-C.T."/>
            <person name="Winkler M.E."/>
        </authorList>
    </citation>
    <scope>NUCLEOTIDE SEQUENCE</scope>
</reference>
<feature type="non-terminal residue" evidence="1">
    <location>
        <position position="1"/>
    </location>
</feature>